<evidence type="ECO:0000313" key="4">
    <source>
        <dbReference type="EMBL" id="ROT92078.1"/>
    </source>
</evidence>
<dbReference type="EMBL" id="WKZA01000014">
    <property type="protein sequence ID" value="MSA94403.1"/>
    <property type="molecule type" value="Genomic_DNA"/>
</dbReference>
<dbReference type="Proteomes" id="UP000285258">
    <property type="component" value="Unassembled WGS sequence"/>
</dbReference>
<feature type="compositionally biased region" description="Gly residues" evidence="1">
    <location>
        <begin position="386"/>
        <end position="396"/>
    </location>
</feature>
<reference evidence="4" key="3">
    <citation type="journal article" date="2019" name="Microbiol. Resour. Announc.">
        <title>Draft Genome Sequences of Type Strains of Gordonibacter faecihominis, Paraeggerthella hongkongensis, Parvibacter caecicola,Slackia equolifaciens, Slackia faecicanis, and Slackia isoflavoniconvertens.</title>
        <authorList>
            <person name="Danylec N."/>
            <person name="Stoll D.A."/>
            <person name="Dotsch A."/>
            <person name="Huch M."/>
        </authorList>
    </citation>
    <scope>NUCLEOTIDE SEQUENCE</scope>
    <source>
        <strain evidence="4">DSM 27213</strain>
    </source>
</reference>
<protein>
    <submittedName>
        <fullName evidence="4">Uncharacterized protein</fullName>
    </submittedName>
</protein>
<gene>
    <name evidence="4" type="ORF">DMP12_00865</name>
    <name evidence="3" type="ORF">GKG38_04885</name>
</gene>
<feature type="compositionally biased region" description="Low complexity" evidence="1">
    <location>
        <begin position="54"/>
        <end position="67"/>
    </location>
</feature>
<accession>A0A423UNV7</accession>
<feature type="compositionally biased region" description="Low complexity" evidence="1">
    <location>
        <begin position="343"/>
        <end position="385"/>
    </location>
</feature>
<organism evidence="4 5">
    <name type="scientific">Gordonibacter urolithinfaciens</name>
    <dbReference type="NCBI Taxonomy" id="1335613"/>
    <lineage>
        <taxon>Bacteria</taxon>
        <taxon>Bacillati</taxon>
        <taxon>Actinomycetota</taxon>
        <taxon>Coriobacteriia</taxon>
        <taxon>Eggerthellales</taxon>
        <taxon>Eggerthellaceae</taxon>
        <taxon>Gordonibacter</taxon>
    </lineage>
</organism>
<evidence type="ECO:0000313" key="5">
    <source>
        <dbReference type="Proteomes" id="UP000285258"/>
    </source>
</evidence>
<keyword evidence="2" id="KW-0812">Transmembrane</keyword>
<evidence type="ECO:0000313" key="6">
    <source>
        <dbReference type="Proteomes" id="UP000462865"/>
    </source>
</evidence>
<dbReference type="EMBL" id="QIBW01000001">
    <property type="protein sequence ID" value="ROT92078.1"/>
    <property type="molecule type" value="Genomic_DNA"/>
</dbReference>
<feature type="compositionally biased region" description="Low complexity" evidence="1">
    <location>
        <begin position="397"/>
        <end position="420"/>
    </location>
</feature>
<dbReference type="PANTHER" id="PTHR48148">
    <property type="entry name" value="KERATINOCYTE PROLINE-RICH PROTEIN"/>
    <property type="match status" value="1"/>
</dbReference>
<reference evidence="5" key="1">
    <citation type="submission" date="2018-05" db="EMBL/GenBank/DDBJ databases">
        <title>Genome Sequencing of selected type strains of the family Eggerthellaceae.</title>
        <authorList>
            <person name="Danylec N."/>
            <person name="Stoll D.A."/>
            <person name="Doetsch A."/>
            <person name="Huch M."/>
        </authorList>
    </citation>
    <scope>NUCLEOTIDE SEQUENCE [LARGE SCALE GENOMIC DNA]</scope>
    <source>
        <strain evidence="5">DSM 27213</strain>
    </source>
</reference>
<dbReference type="RefSeq" id="WP_096227475.1">
    <property type="nucleotide sequence ID" value="NZ_CP168029.1"/>
</dbReference>
<sequence>MVTKRKSVKNAKKISSMPDAAKAASGVSAKAAATGPVKAVPKSPAKGAEKEPAEAPAKAASADAAKSSAKRAVEGLAKGPAKDPAEGAAKAGGAKPKPSVASARKVAVPPAPAEASASSGARSKKAAKRKGAPGQSGRLEKQASAAAGTGEDAEAAPSREGAPRKHAGGRRRWPWCVALGVLAVLLVAAAGFSWDRWLRYDDARELQGEWQVDGTTRVIVIDGASIKLTDDVAYAYTIDPTAKTIEFTFGNMEGSGRYRFSADRSQLVVTEGSSYSALSTLFEDVGWMWDGLVRFVQGQAPAQPEAEEGITVLARVSHDAAAQPRNDEGLAAGAAGDLANGAPGAGSSDAANGSAGDAGASGGASADAGSTGSNAPAGDAGSSGDADGGTNAGGGNAANAGASNSNASPSNGPGSISPAPDNLFDLNDVNDAGA</sequence>
<dbReference type="Proteomes" id="UP000462865">
    <property type="component" value="Unassembled WGS sequence"/>
</dbReference>
<evidence type="ECO:0000313" key="3">
    <source>
        <dbReference type="EMBL" id="MSA94403.1"/>
    </source>
</evidence>
<dbReference type="PANTHER" id="PTHR48148:SF2">
    <property type="entry name" value="PA14 DOMAIN-CONTAINING PROTEIN"/>
    <property type="match status" value="1"/>
</dbReference>
<proteinExistence type="predicted"/>
<dbReference type="AlphaFoldDB" id="A0A423UNV7"/>
<keyword evidence="2" id="KW-1133">Transmembrane helix</keyword>
<evidence type="ECO:0000256" key="1">
    <source>
        <dbReference type="SAM" id="MobiDB-lite"/>
    </source>
</evidence>
<comment type="caution">
    <text evidence="4">The sequence shown here is derived from an EMBL/GenBank/DDBJ whole genome shotgun (WGS) entry which is preliminary data.</text>
</comment>
<feature type="compositionally biased region" description="Basic residues" evidence="1">
    <location>
        <begin position="1"/>
        <end position="12"/>
    </location>
</feature>
<feature type="transmembrane region" description="Helical" evidence="2">
    <location>
        <begin position="173"/>
        <end position="194"/>
    </location>
</feature>
<feature type="compositionally biased region" description="Low complexity" evidence="1">
    <location>
        <begin position="86"/>
        <end position="121"/>
    </location>
</feature>
<feature type="region of interest" description="Disordered" evidence="1">
    <location>
        <begin position="1"/>
        <end position="169"/>
    </location>
</feature>
<reference evidence="3 6" key="4">
    <citation type="journal article" date="2019" name="Nat. Med.">
        <title>A library of human gut bacterial isolates paired with longitudinal multiomics data enables mechanistic microbiome research.</title>
        <authorList>
            <person name="Poyet M."/>
            <person name="Groussin M."/>
            <person name="Gibbons S.M."/>
            <person name="Avila-Pacheco J."/>
            <person name="Jiang X."/>
            <person name="Kearney S.M."/>
            <person name="Perrotta A.R."/>
            <person name="Berdy B."/>
            <person name="Zhao S."/>
            <person name="Lieberman T.D."/>
            <person name="Swanson P.K."/>
            <person name="Smith M."/>
            <person name="Roesemann S."/>
            <person name="Alexander J.E."/>
            <person name="Rich S.A."/>
            <person name="Livny J."/>
            <person name="Vlamakis H."/>
            <person name="Clish C."/>
            <person name="Bullock K."/>
            <person name="Deik A."/>
            <person name="Scott J."/>
            <person name="Pierce K.A."/>
            <person name="Xavier R.J."/>
            <person name="Alm E.J."/>
        </authorList>
    </citation>
    <scope>NUCLEOTIDE SEQUENCE [LARGE SCALE GENOMIC DNA]</scope>
    <source>
        <strain evidence="3 6">BIOML-A1</strain>
    </source>
</reference>
<evidence type="ECO:0000256" key="2">
    <source>
        <dbReference type="SAM" id="Phobius"/>
    </source>
</evidence>
<feature type="compositionally biased region" description="Low complexity" evidence="1">
    <location>
        <begin position="20"/>
        <end position="33"/>
    </location>
</feature>
<reference evidence="4" key="2">
    <citation type="journal article" date="2019" name="Int. J. Syst. Evol. Microbiol.">
        <title>Gordonibacter faecihominis is a later heterotypic synonym of Gordonibacter urolithinfaciens.</title>
        <authorList>
            <person name="Danylec N."/>
            <person name="Stoll D.A."/>
            <person name="Huch M."/>
        </authorList>
    </citation>
    <scope>NUCLEOTIDE SEQUENCE</scope>
    <source>
        <strain evidence="4">DSM 27213</strain>
    </source>
</reference>
<keyword evidence="2" id="KW-0472">Membrane</keyword>
<name>A0A423UNV7_9ACTN</name>
<feature type="compositionally biased region" description="Basic residues" evidence="1">
    <location>
        <begin position="122"/>
        <end position="131"/>
    </location>
</feature>
<feature type="region of interest" description="Disordered" evidence="1">
    <location>
        <begin position="343"/>
        <end position="434"/>
    </location>
</feature>